<feature type="transmembrane region" description="Helical" evidence="5">
    <location>
        <begin position="74"/>
        <end position="93"/>
    </location>
</feature>
<dbReference type="Proteomes" id="UP000280668">
    <property type="component" value="Unassembled WGS sequence"/>
</dbReference>
<evidence type="ECO:0000313" key="7">
    <source>
        <dbReference type="EMBL" id="ROR72092.1"/>
    </source>
</evidence>
<dbReference type="InterPro" id="IPR010432">
    <property type="entry name" value="RDD"/>
</dbReference>
<gene>
    <name evidence="7" type="ORF">EDD31_0439</name>
</gene>
<dbReference type="Pfam" id="PF06271">
    <property type="entry name" value="RDD"/>
    <property type="match status" value="1"/>
</dbReference>
<evidence type="ECO:0000256" key="5">
    <source>
        <dbReference type="SAM" id="Phobius"/>
    </source>
</evidence>
<evidence type="ECO:0000256" key="4">
    <source>
        <dbReference type="ARBA" id="ARBA00023136"/>
    </source>
</evidence>
<evidence type="ECO:0000256" key="3">
    <source>
        <dbReference type="ARBA" id="ARBA00022989"/>
    </source>
</evidence>
<protein>
    <submittedName>
        <fullName evidence="7">Putative RDD family membrane protein YckC</fullName>
    </submittedName>
</protein>
<keyword evidence="4 5" id="KW-0472">Membrane</keyword>
<dbReference type="AlphaFoldDB" id="A0A3N2BAB0"/>
<dbReference type="OrthoDB" id="9787732at2"/>
<dbReference type="PANTHER" id="PTHR38480">
    <property type="entry name" value="SLR0254 PROTEIN"/>
    <property type="match status" value="1"/>
</dbReference>
<sequence length="286" mass="30534">MAKRVSGQQQALARSRLQDDLIVTGEAVALEARPASVGVRTLGAALDAAAIVAAVILVLLASSPLLENLNQAQMGVVQVLTIVTIMVGSPVVVETLTRGLSLGKLACGVRVVRDDGGPIRFRHALVRALVGVGEIWLSFGFLAFVSGVLSRRSRRLGDILAGTYAVRVRGAERSLPPLVSPPDLAEWARTADIRSLPDGLGLAGRQFLARASAMDPQARERMGRELAAQIEPRVSPAPPWGTHPERFLAAVLVERRDREYAARLRAQERADADAAEIAKLPFGVGR</sequence>
<evidence type="ECO:0000256" key="2">
    <source>
        <dbReference type="ARBA" id="ARBA00022692"/>
    </source>
</evidence>
<proteinExistence type="predicted"/>
<dbReference type="RefSeq" id="WP_123302710.1">
    <property type="nucleotide sequence ID" value="NZ_RKHK01000001.1"/>
</dbReference>
<keyword evidence="2 5" id="KW-0812">Transmembrane</keyword>
<feature type="transmembrane region" description="Helical" evidence="5">
    <location>
        <begin position="42"/>
        <end position="62"/>
    </location>
</feature>
<evidence type="ECO:0000313" key="8">
    <source>
        <dbReference type="Proteomes" id="UP000280668"/>
    </source>
</evidence>
<evidence type="ECO:0000256" key="1">
    <source>
        <dbReference type="ARBA" id="ARBA00004141"/>
    </source>
</evidence>
<comment type="subcellular location">
    <subcellularLocation>
        <location evidence="1">Membrane</location>
        <topology evidence="1">Multi-pass membrane protein</topology>
    </subcellularLocation>
</comment>
<dbReference type="GO" id="GO:0016020">
    <property type="term" value="C:membrane"/>
    <property type="evidence" value="ECO:0007669"/>
    <property type="project" value="UniProtKB-SubCell"/>
</dbReference>
<reference evidence="7 8" key="1">
    <citation type="submission" date="2018-11" db="EMBL/GenBank/DDBJ databases">
        <title>Sequencing the genomes of 1000 actinobacteria strains.</title>
        <authorList>
            <person name="Klenk H.-P."/>
        </authorList>
    </citation>
    <scope>NUCLEOTIDE SEQUENCE [LARGE SCALE GENOMIC DNA]</scope>
    <source>
        <strain evidence="7 8">DSM 11294</strain>
    </source>
</reference>
<dbReference type="EMBL" id="RKHK01000001">
    <property type="protein sequence ID" value="ROR72092.1"/>
    <property type="molecule type" value="Genomic_DNA"/>
</dbReference>
<feature type="domain" description="RDD" evidence="6">
    <location>
        <begin position="35"/>
        <end position="162"/>
    </location>
</feature>
<evidence type="ECO:0000259" key="6">
    <source>
        <dbReference type="Pfam" id="PF06271"/>
    </source>
</evidence>
<organism evidence="7 8">
    <name type="scientific">Bogoriella caseilytica</name>
    <dbReference type="NCBI Taxonomy" id="56055"/>
    <lineage>
        <taxon>Bacteria</taxon>
        <taxon>Bacillati</taxon>
        <taxon>Actinomycetota</taxon>
        <taxon>Actinomycetes</taxon>
        <taxon>Micrococcales</taxon>
        <taxon>Bogoriellaceae</taxon>
        <taxon>Bogoriella</taxon>
    </lineage>
</organism>
<keyword evidence="8" id="KW-1185">Reference proteome</keyword>
<name>A0A3N2BAB0_9MICO</name>
<accession>A0A3N2BAB0</accession>
<keyword evidence="3 5" id="KW-1133">Transmembrane helix</keyword>
<comment type="caution">
    <text evidence="7">The sequence shown here is derived from an EMBL/GenBank/DDBJ whole genome shotgun (WGS) entry which is preliminary data.</text>
</comment>
<dbReference type="PANTHER" id="PTHR38480:SF1">
    <property type="entry name" value="SLR0254 PROTEIN"/>
    <property type="match status" value="1"/>
</dbReference>
<feature type="transmembrane region" description="Helical" evidence="5">
    <location>
        <begin position="124"/>
        <end position="145"/>
    </location>
</feature>